<feature type="compositionally biased region" description="Low complexity" evidence="1">
    <location>
        <begin position="27"/>
        <end position="53"/>
    </location>
</feature>
<dbReference type="PROSITE" id="PS51257">
    <property type="entry name" value="PROKAR_LIPOPROTEIN"/>
    <property type="match status" value="1"/>
</dbReference>
<dbReference type="RefSeq" id="WP_095578009.1">
    <property type="nucleotide sequence ID" value="NZ_CP023147.1"/>
</dbReference>
<evidence type="ECO:0000313" key="4">
    <source>
        <dbReference type="Proteomes" id="UP000216246"/>
    </source>
</evidence>
<feature type="chain" id="PRO_5042263994" description="Lipoprotein LpqN" evidence="2">
    <location>
        <begin position="28"/>
        <end position="210"/>
    </location>
</feature>
<evidence type="ECO:0000256" key="1">
    <source>
        <dbReference type="SAM" id="MobiDB-lite"/>
    </source>
</evidence>
<dbReference type="AlphaFoldDB" id="A0AAD0E118"/>
<keyword evidence="2" id="KW-0732">Signal</keyword>
<gene>
    <name evidence="3" type="ORF">CKJ54_23985</name>
</gene>
<name>A0AAD0E118_9MYCO</name>
<dbReference type="Proteomes" id="UP000216246">
    <property type="component" value="Chromosome"/>
</dbReference>
<feature type="signal peptide" evidence="2">
    <location>
        <begin position="1"/>
        <end position="27"/>
    </location>
</feature>
<protein>
    <recommendedName>
        <fullName evidence="5">Lipoprotein LpqN</fullName>
    </recommendedName>
</protein>
<accession>A0AAD0E118</accession>
<evidence type="ECO:0000256" key="2">
    <source>
        <dbReference type="SAM" id="SignalP"/>
    </source>
</evidence>
<feature type="region of interest" description="Disordered" evidence="1">
    <location>
        <begin position="27"/>
        <end position="68"/>
    </location>
</feature>
<evidence type="ECO:0000313" key="3">
    <source>
        <dbReference type="EMBL" id="ASW92599.1"/>
    </source>
</evidence>
<reference evidence="3 4" key="1">
    <citation type="submission" date="2017-08" db="EMBL/GenBank/DDBJ databases">
        <title>Phylogentic analysis of Mycobacterium avium complex whole genomes.</title>
        <authorList>
            <person name="Caverly L.J."/>
            <person name="Spilker T."/>
            <person name="LiPuma J."/>
        </authorList>
    </citation>
    <scope>NUCLEOTIDE SEQUENCE [LARGE SCALE GENOMIC DNA]</scope>
    <source>
        <strain evidence="3 4">FLAC0026</strain>
    </source>
</reference>
<dbReference type="EMBL" id="CP023147">
    <property type="protein sequence ID" value="ASW92599.1"/>
    <property type="molecule type" value="Genomic_DNA"/>
</dbReference>
<sequence>MGAPRIGIAAGVLLRVAAIVAAGAASAGCGGAHESSSPSATESSPSASPTGSGAVTGPPPGQPNDYGFLLIKPSDVGGGLTAPQSPMLNPNNEPGVAQLFANPDSSRRLWDTIVVTADPSAAAAELAGSKSDYAGKVVGDWRPLAVGANGAVVSGASPDNSQAMTVLLFTEGKALVTLEFDSAPNDPFDPAATLDIARKQDAAITKGLPG</sequence>
<dbReference type="KEGG" id="mmal:CKJ54_23985"/>
<proteinExistence type="predicted"/>
<evidence type="ECO:0008006" key="5">
    <source>
        <dbReference type="Google" id="ProtNLM"/>
    </source>
</evidence>
<organism evidence="3 4">
    <name type="scientific">Mycobacterium marseillense</name>
    <dbReference type="NCBI Taxonomy" id="701042"/>
    <lineage>
        <taxon>Bacteria</taxon>
        <taxon>Bacillati</taxon>
        <taxon>Actinomycetota</taxon>
        <taxon>Actinomycetes</taxon>
        <taxon>Mycobacteriales</taxon>
        <taxon>Mycobacteriaceae</taxon>
        <taxon>Mycobacterium</taxon>
        <taxon>Mycobacterium avium complex (MAC)</taxon>
    </lineage>
</organism>